<evidence type="ECO:0000313" key="3">
    <source>
        <dbReference type="WBParaSite" id="OFLC_0001167801-mRNA-1"/>
    </source>
</evidence>
<reference evidence="3" key="1">
    <citation type="submission" date="2016-06" db="UniProtKB">
        <authorList>
            <consortium name="WormBaseParasite"/>
        </authorList>
    </citation>
    <scope>IDENTIFICATION</scope>
</reference>
<dbReference type="EMBL" id="UZAJ01017175">
    <property type="protein sequence ID" value="VDO78378.1"/>
    <property type="molecule type" value="Genomic_DNA"/>
</dbReference>
<organism evidence="3">
    <name type="scientific">Onchocerca flexuosa</name>
    <dbReference type="NCBI Taxonomy" id="387005"/>
    <lineage>
        <taxon>Eukaryota</taxon>
        <taxon>Metazoa</taxon>
        <taxon>Ecdysozoa</taxon>
        <taxon>Nematoda</taxon>
        <taxon>Chromadorea</taxon>
        <taxon>Rhabditida</taxon>
        <taxon>Spirurina</taxon>
        <taxon>Spiruromorpha</taxon>
        <taxon>Filarioidea</taxon>
        <taxon>Onchocercidae</taxon>
        <taxon>Onchocerca</taxon>
    </lineage>
</organism>
<dbReference type="STRING" id="387005.A0A183HW16"/>
<keyword evidence="2" id="KW-1185">Reference proteome</keyword>
<name>A0A183HW16_9BILA</name>
<evidence type="ECO:0000313" key="2">
    <source>
        <dbReference type="Proteomes" id="UP000267606"/>
    </source>
</evidence>
<dbReference type="Proteomes" id="UP000267606">
    <property type="component" value="Unassembled WGS sequence"/>
</dbReference>
<gene>
    <name evidence="1" type="ORF">OFLC_LOCUS11678</name>
</gene>
<dbReference type="WBParaSite" id="OFLC_0001167801-mRNA-1">
    <property type="protein sequence ID" value="OFLC_0001167801-mRNA-1"/>
    <property type="gene ID" value="OFLC_0001167801"/>
</dbReference>
<dbReference type="AlphaFoldDB" id="A0A183HW16"/>
<proteinExistence type="predicted"/>
<reference evidence="1 2" key="2">
    <citation type="submission" date="2018-11" db="EMBL/GenBank/DDBJ databases">
        <authorList>
            <consortium name="Pathogen Informatics"/>
        </authorList>
    </citation>
    <scope>NUCLEOTIDE SEQUENCE [LARGE SCALE GENOMIC DNA]</scope>
</reference>
<accession>A0A183HW16</accession>
<evidence type="ECO:0000313" key="1">
    <source>
        <dbReference type="EMBL" id="VDO78378.1"/>
    </source>
</evidence>
<protein>
    <submittedName>
        <fullName evidence="3">START domain-containing protein</fullName>
    </submittedName>
</protein>
<sequence length="152" mass="17758">MKFFRKLVPSLSDIAEEDNNSTESSSKSRKYSNLILPSRSSDSWKNITDRSVLQQQQRFIHLKQCHNDDTIYLTYNLWDETYGTTYKIDRISCNLEYSLSLYQQNGNDIVNNNNDNNDNYTVKGIDENTAVTKFVPQTAIRIFISPVFLYNF</sequence>